<protein>
    <recommendedName>
        <fullName evidence="4">Lipoprotein</fullName>
    </recommendedName>
</protein>
<sequence length="545" mass="58121">MSRSGMGLLKGVLLAGVLLLGCGMTSEDWFLGCRDDSDCADDQVCFVNGCGDPGRNLVVEVIPNAKEGLFAQDLPVDELRDQQTLLLRGPSTLKGKVLVQQGETSTTAYSAPVTLRITGESLLIPGVQRTQEDSTLDPDSQGSFSLPVASGRYTVELLTANSELPPLSSSSDVQPGSSAPLEFRLPDPTQLVRMTGRVLRYDNTPMPVNVPLEVQVLDEQKNPLTQRATVVPGTGLFTLVLRRTDLKSDSLTLQVTSTNYLVPQMLVHLDPSQALTEPVLLPDYGEPVRLQGRVVDREGNPVAGATLFVSGSVLGGGQYRSPQVESQADGSFELLTLPSPPLGSGRELLLTMLPRAGAPAGSTETSILVPRVSVLKLGNVVCQTRRKVVGTVLGPVGSLPAAGVQVEATLLKEVAGTPRPASSRVAADRRTDEQGHFELWLDPGVYRFDFASLENLPRYSRIVTVHPATAATTPSPQEVAVTLPKGRRVTGYVRFIEGTQARPDVPNAALRFYRLVAVEGENSALLLGETTSDATGAFSTTLPLP</sequence>
<gene>
    <name evidence="2" type="ORF">CYFUS_005528</name>
</gene>
<organism evidence="2 3">
    <name type="scientific">Cystobacter fuscus</name>
    <dbReference type="NCBI Taxonomy" id="43"/>
    <lineage>
        <taxon>Bacteria</taxon>
        <taxon>Pseudomonadati</taxon>
        <taxon>Myxococcota</taxon>
        <taxon>Myxococcia</taxon>
        <taxon>Myxococcales</taxon>
        <taxon>Cystobacterineae</taxon>
        <taxon>Archangiaceae</taxon>
        <taxon>Cystobacter</taxon>
    </lineage>
</organism>
<name>A0A250J951_9BACT</name>
<dbReference type="EMBL" id="CP022098">
    <property type="protein sequence ID" value="ATB40080.1"/>
    <property type="molecule type" value="Genomic_DNA"/>
</dbReference>
<dbReference type="AlphaFoldDB" id="A0A250J951"/>
<dbReference type="GO" id="GO:0016702">
    <property type="term" value="F:oxidoreductase activity, acting on single donors with incorporation of molecular oxygen, incorporation of two atoms of oxygen"/>
    <property type="evidence" value="ECO:0007669"/>
    <property type="project" value="InterPro"/>
</dbReference>
<dbReference type="PROSITE" id="PS51257">
    <property type="entry name" value="PROKAR_LIPOPROTEIN"/>
    <property type="match status" value="1"/>
</dbReference>
<dbReference type="Proteomes" id="UP000217257">
    <property type="component" value="Chromosome"/>
</dbReference>
<evidence type="ECO:0000256" key="1">
    <source>
        <dbReference type="SAM" id="MobiDB-lite"/>
    </source>
</evidence>
<accession>A0A250J951</accession>
<dbReference type="RefSeq" id="WP_095988015.1">
    <property type="nucleotide sequence ID" value="NZ_CP022098.1"/>
</dbReference>
<feature type="compositionally biased region" description="Polar residues" evidence="1">
    <location>
        <begin position="164"/>
        <end position="177"/>
    </location>
</feature>
<dbReference type="KEGG" id="cfus:CYFUS_005528"/>
<evidence type="ECO:0000313" key="3">
    <source>
        <dbReference type="Proteomes" id="UP000217257"/>
    </source>
</evidence>
<evidence type="ECO:0000313" key="2">
    <source>
        <dbReference type="EMBL" id="ATB40080.1"/>
    </source>
</evidence>
<dbReference type="InterPro" id="IPR015889">
    <property type="entry name" value="Intradiol_dOase_core"/>
</dbReference>
<reference evidence="2 3" key="1">
    <citation type="submission" date="2017-06" db="EMBL/GenBank/DDBJ databases">
        <title>Sequencing and comparative analysis of myxobacterial genomes.</title>
        <authorList>
            <person name="Rupp O."/>
            <person name="Goesmann A."/>
            <person name="Sogaard-Andersen L."/>
        </authorList>
    </citation>
    <scope>NUCLEOTIDE SEQUENCE [LARGE SCALE GENOMIC DNA]</scope>
    <source>
        <strain evidence="2 3">DSM 52655</strain>
    </source>
</reference>
<dbReference type="GO" id="GO:0005506">
    <property type="term" value="F:iron ion binding"/>
    <property type="evidence" value="ECO:0007669"/>
    <property type="project" value="InterPro"/>
</dbReference>
<proteinExistence type="predicted"/>
<feature type="region of interest" description="Disordered" evidence="1">
    <location>
        <begin position="164"/>
        <end position="184"/>
    </location>
</feature>
<dbReference type="SUPFAM" id="SSF49482">
    <property type="entry name" value="Aromatic compound dioxygenase"/>
    <property type="match status" value="1"/>
</dbReference>
<evidence type="ECO:0008006" key="4">
    <source>
        <dbReference type="Google" id="ProtNLM"/>
    </source>
</evidence>